<reference evidence="1" key="1">
    <citation type="journal article" date="1994" name="Appl. Microbiol. Biotechnol.">
        <title>Cloning of the Acetobacter xylinum cellulase gene and its expression in Escherichia coli and Zymomonas mobilis.</title>
        <authorList>
            <person name="Okamoto T."/>
            <person name="Yamano S."/>
            <person name="Ikenaga H."/>
            <person name="Nakamura K."/>
        </authorList>
    </citation>
    <scope>NUCLEOTIDE SEQUENCE</scope>
    <source>
        <strain evidence="1">IFO 3288</strain>
    </source>
</reference>
<organism evidence="1">
    <name type="scientific">Komagataeibacter xylinus</name>
    <name type="common">Gluconacetobacter xylinus</name>
    <dbReference type="NCBI Taxonomy" id="28448"/>
    <lineage>
        <taxon>Bacteria</taxon>
        <taxon>Pseudomonadati</taxon>
        <taxon>Pseudomonadota</taxon>
        <taxon>Alphaproteobacteria</taxon>
        <taxon>Acetobacterales</taxon>
        <taxon>Acetobacteraceae</taxon>
        <taxon>Komagataeibacter</taxon>
    </lineage>
</organism>
<proteinExistence type="predicted"/>
<evidence type="ECO:0000313" key="1">
    <source>
        <dbReference type="EMBL" id="BAA03797.1"/>
    </source>
</evidence>
<protein>
    <submittedName>
        <fullName evidence="1">CMCase</fullName>
    </submittedName>
</protein>
<accession>Q44578</accession>
<sequence length="218" mass="23998">MGPVKVQRHTNRIIGETWRPPLGDGDMHALSIDRNPIRWKLPFPESGLPMIRSPFAITFCQPASPDSATACMREGMRSMDRLSVSESLFTKPTPPGKQDLIGPDLHGHELQHITIDGNSVLEYSRPCPNACRARTRPSAISRSPSVGLFLSATGGLSHQGSHQETACRSCVAGWTVRPQVRTCWCSVLHAFRGCFTLAYPLRMESHDEVCECMALTAS</sequence>
<dbReference type="EMBL" id="D16264">
    <property type="protein sequence ID" value="BAA03797.1"/>
    <property type="molecule type" value="Genomic_DNA"/>
</dbReference>
<name>Q44578_KOMXY</name>
<dbReference type="AlphaFoldDB" id="Q44578"/>